<proteinExistence type="predicted"/>
<dbReference type="EMBL" id="UINC01126492">
    <property type="protein sequence ID" value="SVD05005.1"/>
    <property type="molecule type" value="Genomic_DNA"/>
</dbReference>
<evidence type="ECO:0000313" key="1">
    <source>
        <dbReference type="EMBL" id="SVD05005.1"/>
    </source>
</evidence>
<reference evidence="1" key="1">
    <citation type="submission" date="2018-05" db="EMBL/GenBank/DDBJ databases">
        <authorList>
            <person name="Lanie J.A."/>
            <person name="Ng W.-L."/>
            <person name="Kazmierczak K.M."/>
            <person name="Andrzejewski T.M."/>
            <person name="Davidsen T.M."/>
            <person name="Wayne K.J."/>
            <person name="Tettelin H."/>
            <person name="Glass J.I."/>
            <person name="Rusch D."/>
            <person name="Podicherti R."/>
            <person name="Tsui H.-C.T."/>
            <person name="Winkler M.E."/>
        </authorList>
    </citation>
    <scope>NUCLEOTIDE SEQUENCE</scope>
</reference>
<sequence length="69" mass="8062">MKRYISFHNETVIKGMSNEKSHLSQHHQITNHIKKGCNINEDVDIIILKLHSLHKNGTPRLMMIPHQII</sequence>
<name>A0A382S6C2_9ZZZZ</name>
<dbReference type="AlphaFoldDB" id="A0A382S6C2"/>
<organism evidence="1">
    <name type="scientific">marine metagenome</name>
    <dbReference type="NCBI Taxonomy" id="408172"/>
    <lineage>
        <taxon>unclassified sequences</taxon>
        <taxon>metagenomes</taxon>
        <taxon>ecological metagenomes</taxon>
    </lineage>
</organism>
<accession>A0A382S6C2</accession>
<gene>
    <name evidence="1" type="ORF">METZ01_LOCUS357859</name>
</gene>
<protein>
    <submittedName>
        <fullName evidence="1">Uncharacterized protein</fullName>
    </submittedName>
</protein>